<dbReference type="GO" id="GO:0000781">
    <property type="term" value="C:chromosome, telomeric region"/>
    <property type="evidence" value="ECO:0007669"/>
    <property type="project" value="UniProtKB-SubCell"/>
</dbReference>
<dbReference type="InterPro" id="IPR007956">
    <property type="entry name" value="Malonyl_CoA_deC_C"/>
</dbReference>
<accession>A0AAV7HZS3</accession>
<dbReference type="Pfam" id="PF12009">
    <property type="entry name" value="Telomerase_RBD"/>
    <property type="match status" value="1"/>
</dbReference>
<dbReference type="Gene3D" id="1.20.140.90">
    <property type="entry name" value="Malonyl-CoA decarboxylase, oligemerization domain"/>
    <property type="match status" value="1"/>
</dbReference>
<dbReference type="PANTHER" id="PTHR28641:SF1">
    <property type="entry name" value="MALONYL-COA DECARBOXYLASE, MITOCHONDRIAL"/>
    <property type="match status" value="1"/>
</dbReference>
<evidence type="ECO:0000256" key="7">
    <source>
        <dbReference type="ARBA" id="ARBA00023242"/>
    </source>
</evidence>
<evidence type="ECO:0000313" key="11">
    <source>
        <dbReference type="Proteomes" id="UP000826195"/>
    </source>
</evidence>
<dbReference type="InterPro" id="IPR038917">
    <property type="entry name" value="Malonyl_CoA_deC"/>
</dbReference>
<dbReference type="InterPro" id="IPR043502">
    <property type="entry name" value="DNA/RNA_pol_sf"/>
</dbReference>
<dbReference type="GO" id="GO:0003677">
    <property type="term" value="F:DNA binding"/>
    <property type="evidence" value="ECO:0007669"/>
    <property type="project" value="InterPro"/>
</dbReference>
<dbReference type="SMART" id="SM00975">
    <property type="entry name" value="Telomerase_RBD"/>
    <property type="match status" value="1"/>
</dbReference>
<evidence type="ECO:0000256" key="8">
    <source>
        <dbReference type="ARBA" id="ARBA00032044"/>
    </source>
</evidence>
<protein>
    <recommendedName>
        <fullName evidence="4">Telomerase reverse transcriptase</fullName>
    </recommendedName>
    <alternativeName>
        <fullName evidence="8">Telomerase catalytic subunit</fullName>
    </alternativeName>
</protein>
<sequence>MNDTSENSNFVEIRKRHGPDVVKRSIDIISGKPESGQASASSTSKGEVSHPRSISKFAFDFKTKKIITQNLNGMKCHEHKAATLILKEDRGFLNILNKKSPEYKSCHLHLSSIMLMFAKKSRQFRYNIFLDRFSQDKYLLEGQLSQKQVYEFFSKILYHIVPNQLFGSKTNNAKIKRTLRQYLESGSEEFTLEKLLLSMDIDSINWLDKVSLKSNKMYLLAQVLYWFFDKFIWHIIYSYLYCEKPQAANYEKIIIHRWIKRGTIHQHMLNKTRENVYEPIPNDEAKTIDGSLVPKLRFYAKKSGLRPVLVKRTDESQKKQSKIFQNILKRLYLSTNPPQKPHITQRIWEEICNFRQVNGDKPLWFVCCDIKDAYGSIIQNKLLEVAGKLLDDNLPEVLTSKPIALLRPTRETLTDFVEYECLGLDYFPPLLPSSSLYCPINPPNKYTTIVSREEIKQFIKDEVLNKLVRLRSKYFKLKQGIGQGLPLSAVLSEIYYNDMEVQELQKFKNLGSLYRYVDDFLYLTDNREAAEKFWKMTQTGIQSYNCNFKIEKSLSNLDSVDKEEFSYLGFCYNIKTMEVRPDYSGVPVRYSLKMNKETGYKLLNLFIRRISKFMGLLKLYTFVLDPRIISKKTIIKTIRAAAKMSAERCFLLLFNMFDIKKLDRRLFFKIFLSIKKTSIKPLLKTCNDSLKVEDSASKHLNPPKNTLHAPINEDLVDEIFKFKETNISNWIIENKVELLCCLYKNLSIESKQDFLWALALKYAVDHKHIQNLADKISSTQEENYQKLLTRENILKKALTPRYHWLFVLMGRLEGGVKFLVDLRTDVLELLSESTDGEKSAIMQQLNLTLHDLLLLWFSVGFLHLERITWQSSCDMLQKISDYEAIHPIKNWIDLKRRVGPYRRCYIFTHPSMPREPLVVLHTALCDVIPETVKGIEEAEKRIVEKTTTLSIQENVNHIKAAVFYSIATTQKGLKGIELGNYLIKEVAKEVIREFPMIDQLSSLSPIPKFRLWLLDNIKQDPTAIFTEDELINIKNILSTDDIFLALKKLFNNSLWMNDKHIVSELKEPLMRACAWYLYREKRRNYALNAVANFHLRNGAVMWRINWMADPSPRGSEHSCGLMVNYRYFLSETEDNSRNYIEGNKIKASEGVIALVEKAEKLRNK</sequence>
<dbReference type="Gene3D" id="3.30.70.2630">
    <property type="match status" value="1"/>
</dbReference>
<evidence type="ECO:0000313" key="10">
    <source>
        <dbReference type="EMBL" id="KAH0540737.1"/>
    </source>
</evidence>
<dbReference type="SUPFAM" id="SSF56672">
    <property type="entry name" value="DNA/RNA polymerases"/>
    <property type="match status" value="1"/>
</dbReference>
<dbReference type="GO" id="GO:0000723">
    <property type="term" value="P:telomere maintenance"/>
    <property type="evidence" value="ECO:0007669"/>
    <property type="project" value="InterPro"/>
</dbReference>
<keyword evidence="5" id="KW-0158">Chromosome</keyword>
<dbReference type="Pfam" id="PF00078">
    <property type="entry name" value="RVT_1"/>
    <property type="match status" value="1"/>
</dbReference>
<reference evidence="10 11" key="1">
    <citation type="journal article" date="2021" name="J. Hered.">
        <title>A chromosome-level genome assembly of the parasitoid wasp, Cotesia glomerata (Hymenoptera: Braconidae).</title>
        <authorList>
            <person name="Pinto B.J."/>
            <person name="Weis J.J."/>
            <person name="Gamble T."/>
            <person name="Ode P.J."/>
            <person name="Paul R."/>
            <person name="Zaspel J.M."/>
        </authorList>
    </citation>
    <scope>NUCLEOTIDE SEQUENCE [LARGE SCALE GENOMIC DNA]</scope>
    <source>
        <strain evidence="10">CgM1</strain>
    </source>
</reference>
<keyword evidence="6" id="KW-0779">Telomere</keyword>
<dbReference type="InterPro" id="IPR003545">
    <property type="entry name" value="Telomerase_RT"/>
</dbReference>
<evidence type="ECO:0000259" key="9">
    <source>
        <dbReference type="PROSITE" id="PS50878"/>
    </source>
</evidence>
<name>A0AAV7HZS3_COTGL</name>
<dbReference type="InterPro" id="IPR035372">
    <property type="entry name" value="MCD_N"/>
</dbReference>
<comment type="caution">
    <text evidence="10">The sequence shown here is derived from an EMBL/GenBank/DDBJ whole genome shotgun (WGS) entry which is preliminary data.</text>
</comment>
<dbReference type="InterPro" id="IPR042303">
    <property type="entry name" value="Malonyl_CoA_deC_C_sf"/>
</dbReference>
<dbReference type="GO" id="GO:2001294">
    <property type="term" value="P:malonyl-CoA catabolic process"/>
    <property type="evidence" value="ECO:0007669"/>
    <property type="project" value="TreeGrafter"/>
</dbReference>
<dbReference type="InterPro" id="IPR000477">
    <property type="entry name" value="RT_dom"/>
</dbReference>
<keyword evidence="11" id="KW-1185">Reference proteome</keyword>
<comment type="similarity">
    <text evidence="3">Belongs to the reverse transcriptase family. Telomerase subfamily.</text>
</comment>
<proteinExistence type="inferred from homology"/>
<dbReference type="EMBL" id="JAHXZJ010002609">
    <property type="protein sequence ID" value="KAH0540737.1"/>
    <property type="molecule type" value="Genomic_DNA"/>
</dbReference>
<evidence type="ECO:0000256" key="1">
    <source>
        <dbReference type="ARBA" id="ARBA00004123"/>
    </source>
</evidence>
<evidence type="ECO:0000256" key="3">
    <source>
        <dbReference type="ARBA" id="ARBA00008001"/>
    </source>
</evidence>
<feature type="domain" description="Reverse transcriptase" evidence="9">
    <location>
        <begin position="280"/>
        <end position="572"/>
    </location>
</feature>
<organism evidence="10 11">
    <name type="scientific">Cotesia glomerata</name>
    <name type="common">Lepidopteran parasitic wasp</name>
    <name type="synonym">Apanteles glomeratus</name>
    <dbReference type="NCBI Taxonomy" id="32391"/>
    <lineage>
        <taxon>Eukaryota</taxon>
        <taxon>Metazoa</taxon>
        <taxon>Ecdysozoa</taxon>
        <taxon>Arthropoda</taxon>
        <taxon>Hexapoda</taxon>
        <taxon>Insecta</taxon>
        <taxon>Pterygota</taxon>
        <taxon>Neoptera</taxon>
        <taxon>Endopterygota</taxon>
        <taxon>Hymenoptera</taxon>
        <taxon>Apocrita</taxon>
        <taxon>Ichneumonoidea</taxon>
        <taxon>Braconidae</taxon>
        <taxon>Microgastrinae</taxon>
        <taxon>Cotesia</taxon>
    </lineage>
</organism>
<dbReference type="Gene3D" id="1.10.132.70">
    <property type="match status" value="1"/>
</dbReference>
<dbReference type="GO" id="GO:0005782">
    <property type="term" value="C:peroxisomal matrix"/>
    <property type="evidence" value="ECO:0007669"/>
    <property type="project" value="TreeGrafter"/>
</dbReference>
<dbReference type="GO" id="GO:0005759">
    <property type="term" value="C:mitochondrial matrix"/>
    <property type="evidence" value="ECO:0007669"/>
    <property type="project" value="TreeGrafter"/>
</dbReference>
<evidence type="ECO:0000256" key="6">
    <source>
        <dbReference type="ARBA" id="ARBA00022895"/>
    </source>
</evidence>
<evidence type="ECO:0000256" key="2">
    <source>
        <dbReference type="ARBA" id="ARBA00004574"/>
    </source>
</evidence>
<dbReference type="FunFam" id="3.40.630.150:FF:000001">
    <property type="entry name" value="Malonyl-CoA decarboxylase, mitochondrial"/>
    <property type="match status" value="1"/>
</dbReference>
<gene>
    <name evidence="10" type="ORF">KQX54_019528</name>
</gene>
<dbReference type="GO" id="GO:0006085">
    <property type="term" value="P:acetyl-CoA biosynthetic process"/>
    <property type="evidence" value="ECO:0007669"/>
    <property type="project" value="TreeGrafter"/>
</dbReference>
<dbReference type="GO" id="GO:0006633">
    <property type="term" value="P:fatty acid biosynthetic process"/>
    <property type="evidence" value="ECO:0007669"/>
    <property type="project" value="InterPro"/>
</dbReference>
<dbReference type="Gene3D" id="3.40.630.150">
    <property type="entry name" value="Malonyl-CoA decarboxylase, catalytic domain"/>
    <property type="match status" value="1"/>
</dbReference>
<dbReference type="GO" id="GO:0005634">
    <property type="term" value="C:nucleus"/>
    <property type="evidence" value="ECO:0007669"/>
    <property type="project" value="UniProtKB-SubCell"/>
</dbReference>
<dbReference type="InterPro" id="IPR038351">
    <property type="entry name" value="MCD_N_sf"/>
</dbReference>
<evidence type="ECO:0000256" key="5">
    <source>
        <dbReference type="ARBA" id="ARBA00022454"/>
    </source>
</evidence>
<evidence type="ECO:0000256" key="4">
    <source>
        <dbReference type="ARBA" id="ARBA00016182"/>
    </source>
</evidence>
<dbReference type="Pfam" id="PF17408">
    <property type="entry name" value="MCD_N"/>
    <property type="match status" value="1"/>
</dbReference>
<comment type="subcellular location">
    <subcellularLocation>
        <location evidence="2">Chromosome</location>
        <location evidence="2">Telomere</location>
    </subcellularLocation>
    <subcellularLocation>
        <location evidence="1">Nucleus</location>
    </subcellularLocation>
</comment>
<dbReference type="PROSITE" id="PS50878">
    <property type="entry name" value="RT_POL"/>
    <property type="match status" value="1"/>
</dbReference>
<dbReference type="Pfam" id="PF05292">
    <property type="entry name" value="MCD"/>
    <property type="match status" value="1"/>
</dbReference>
<dbReference type="GO" id="GO:0003720">
    <property type="term" value="F:telomerase activity"/>
    <property type="evidence" value="ECO:0007669"/>
    <property type="project" value="InterPro"/>
</dbReference>
<dbReference type="PANTHER" id="PTHR28641">
    <property type="match status" value="1"/>
</dbReference>
<dbReference type="CDD" id="cd01648">
    <property type="entry name" value="TERT"/>
    <property type="match status" value="1"/>
</dbReference>
<keyword evidence="7" id="KW-0539">Nucleus</keyword>
<dbReference type="AlphaFoldDB" id="A0AAV7HZS3"/>
<dbReference type="PRINTS" id="PR01365">
    <property type="entry name" value="TELOMERASERT"/>
</dbReference>
<dbReference type="GO" id="GO:0050080">
    <property type="term" value="F:malonyl-CoA decarboxylase activity"/>
    <property type="evidence" value="ECO:0007669"/>
    <property type="project" value="InterPro"/>
</dbReference>
<dbReference type="InterPro" id="IPR021891">
    <property type="entry name" value="Telomerase_RBD"/>
</dbReference>
<dbReference type="Proteomes" id="UP000826195">
    <property type="component" value="Unassembled WGS sequence"/>
</dbReference>